<reference evidence="10" key="1">
    <citation type="submission" date="2018-05" db="EMBL/GenBank/DDBJ databases">
        <authorList>
            <person name="Lanie J.A."/>
            <person name="Ng W.-L."/>
            <person name="Kazmierczak K.M."/>
            <person name="Andrzejewski T.M."/>
            <person name="Davidsen T.M."/>
            <person name="Wayne K.J."/>
            <person name="Tettelin H."/>
            <person name="Glass J.I."/>
            <person name="Rusch D."/>
            <person name="Podicherti R."/>
            <person name="Tsui H.-C.T."/>
            <person name="Winkler M.E."/>
        </authorList>
    </citation>
    <scope>NUCLEOTIDE SEQUENCE</scope>
</reference>
<keyword evidence="7" id="KW-0067">ATP-binding</keyword>
<evidence type="ECO:0000256" key="1">
    <source>
        <dbReference type="ARBA" id="ARBA00009776"/>
    </source>
</evidence>
<evidence type="ECO:0000256" key="2">
    <source>
        <dbReference type="ARBA" id="ARBA00012980"/>
    </source>
</evidence>
<dbReference type="NCBIfam" id="TIGR00041">
    <property type="entry name" value="DTMP_kinase"/>
    <property type="match status" value="1"/>
</dbReference>
<dbReference type="SUPFAM" id="SSF52540">
    <property type="entry name" value="P-loop containing nucleoside triphosphate hydrolases"/>
    <property type="match status" value="1"/>
</dbReference>
<dbReference type="PANTHER" id="PTHR10344:SF4">
    <property type="entry name" value="UMP-CMP KINASE 2, MITOCHONDRIAL"/>
    <property type="match status" value="1"/>
</dbReference>
<evidence type="ECO:0000313" key="10">
    <source>
        <dbReference type="EMBL" id="SVE22968.1"/>
    </source>
</evidence>
<feature type="domain" description="Thymidylate kinase-like" evidence="9">
    <location>
        <begin position="8"/>
        <end position="194"/>
    </location>
</feature>
<evidence type="ECO:0000256" key="6">
    <source>
        <dbReference type="ARBA" id="ARBA00022777"/>
    </source>
</evidence>
<keyword evidence="6" id="KW-0418">Kinase</keyword>
<dbReference type="GO" id="GO:0006235">
    <property type="term" value="P:dTTP biosynthetic process"/>
    <property type="evidence" value="ECO:0007669"/>
    <property type="project" value="TreeGrafter"/>
</dbReference>
<dbReference type="Pfam" id="PF02223">
    <property type="entry name" value="Thymidylate_kin"/>
    <property type="match status" value="1"/>
</dbReference>
<name>A0A383BUB0_9ZZZZ</name>
<dbReference type="InterPro" id="IPR027417">
    <property type="entry name" value="P-loop_NTPase"/>
</dbReference>
<dbReference type="EC" id="2.7.4.9" evidence="2"/>
<organism evidence="10">
    <name type="scientific">marine metagenome</name>
    <dbReference type="NCBI Taxonomy" id="408172"/>
    <lineage>
        <taxon>unclassified sequences</taxon>
        <taxon>metagenomes</taxon>
        <taxon>ecological metagenomes</taxon>
    </lineage>
</organism>
<dbReference type="InterPro" id="IPR018094">
    <property type="entry name" value="Thymidylate_kinase"/>
</dbReference>
<evidence type="ECO:0000256" key="4">
    <source>
        <dbReference type="ARBA" id="ARBA00022727"/>
    </source>
</evidence>
<protein>
    <recommendedName>
        <fullName evidence="2">dTMP kinase</fullName>
        <ecNumber evidence="2">2.7.4.9</ecNumber>
    </recommendedName>
</protein>
<dbReference type="PANTHER" id="PTHR10344">
    <property type="entry name" value="THYMIDYLATE KINASE"/>
    <property type="match status" value="1"/>
</dbReference>
<evidence type="ECO:0000256" key="3">
    <source>
        <dbReference type="ARBA" id="ARBA00022679"/>
    </source>
</evidence>
<dbReference type="GO" id="GO:0005524">
    <property type="term" value="F:ATP binding"/>
    <property type="evidence" value="ECO:0007669"/>
    <property type="project" value="UniProtKB-KW"/>
</dbReference>
<comment type="similarity">
    <text evidence="1">Belongs to the thymidylate kinase family.</text>
</comment>
<dbReference type="EMBL" id="UINC01202937">
    <property type="protein sequence ID" value="SVE22968.1"/>
    <property type="molecule type" value="Genomic_DNA"/>
</dbReference>
<evidence type="ECO:0000256" key="5">
    <source>
        <dbReference type="ARBA" id="ARBA00022741"/>
    </source>
</evidence>
<dbReference type="InterPro" id="IPR018095">
    <property type="entry name" value="Thymidylate_kin_CS"/>
</dbReference>
<proteinExistence type="inferred from homology"/>
<dbReference type="GO" id="GO:0006227">
    <property type="term" value="P:dUDP biosynthetic process"/>
    <property type="evidence" value="ECO:0007669"/>
    <property type="project" value="TreeGrafter"/>
</dbReference>
<accession>A0A383BUB0</accession>
<dbReference type="CDD" id="cd01672">
    <property type="entry name" value="TMPK"/>
    <property type="match status" value="1"/>
</dbReference>
<dbReference type="InterPro" id="IPR039430">
    <property type="entry name" value="Thymidylate_kin-like_dom"/>
</dbReference>
<dbReference type="FunFam" id="3.40.50.300:FF:000225">
    <property type="entry name" value="Thymidylate kinase"/>
    <property type="match status" value="1"/>
</dbReference>
<gene>
    <name evidence="10" type="ORF">METZ01_LOCUS475822</name>
</gene>
<dbReference type="AlphaFoldDB" id="A0A383BUB0"/>
<keyword evidence="4" id="KW-0545">Nucleotide biosynthesis</keyword>
<dbReference type="GO" id="GO:0006233">
    <property type="term" value="P:dTDP biosynthetic process"/>
    <property type="evidence" value="ECO:0007669"/>
    <property type="project" value="InterPro"/>
</dbReference>
<dbReference type="GO" id="GO:0004798">
    <property type="term" value="F:dTMP kinase activity"/>
    <property type="evidence" value="ECO:0007669"/>
    <property type="project" value="UniProtKB-EC"/>
</dbReference>
<evidence type="ECO:0000259" key="9">
    <source>
        <dbReference type="Pfam" id="PF02223"/>
    </source>
</evidence>
<comment type="catalytic activity">
    <reaction evidence="8">
        <text>dTMP + ATP = dTDP + ADP</text>
        <dbReference type="Rhea" id="RHEA:13517"/>
        <dbReference type="ChEBI" id="CHEBI:30616"/>
        <dbReference type="ChEBI" id="CHEBI:58369"/>
        <dbReference type="ChEBI" id="CHEBI:63528"/>
        <dbReference type="ChEBI" id="CHEBI:456216"/>
        <dbReference type="EC" id="2.7.4.9"/>
    </reaction>
</comment>
<sequence length="203" mass="23030">MKARFITLEGIEGSGKTTSIKSINNFLEQKKICYINTREPGASSIGSELREILLNPNTNISSDVELLLMLADRKDHVEKIILPNLLNDICVISDRFMDSSIAYQGGGRQLDLNMINSLSAYLEFPNPDLTLLFDLPVKISLERTKKRGELDRFEKEEIEFHNRIRASYLKLANDNSDRIKVIDSSQSPDKVQAKVIEIISKLF</sequence>
<evidence type="ECO:0000256" key="7">
    <source>
        <dbReference type="ARBA" id="ARBA00022840"/>
    </source>
</evidence>
<dbReference type="PROSITE" id="PS01331">
    <property type="entry name" value="THYMIDYLATE_KINASE"/>
    <property type="match status" value="1"/>
</dbReference>
<dbReference type="HAMAP" id="MF_00165">
    <property type="entry name" value="Thymidylate_kinase"/>
    <property type="match status" value="1"/>
</dbReference>
<evidence type="ECO:0000256" key="8">
    <source>
        <dbReference type="ARBA" id="ARBA00048743"/>
    </source>
</evidence>
<dbReference type="Gene3D" id="3.40.50.300">
    <property type="entry name" value="P-loop containing nucleotide triphosphate hydrolases"/>
    <property type="match status" value="1"/>
</dbReference>
<keyword evidence="5" id="KW-0547">Nucleotide-binding</keyword>
<dbReference type="GO" id="GO:0005829">
    <property type="term" value="C:cytosol"/>
    <property type="evidence" value="ECO:0007669"/>
    <property type="project" value="TreeGrafter"/>
</dbReference>
<keyword evidence="3" id="KW-0808">Transferase</keyword>